<reference evidence="1 2" key="1">
    <citation type="submission" date="2021-07" db="EMBL/GenBank/DDBJ databases">
        <title>Paenibacillus radiodurans sp. nov., isolated from the southeastern edge of Tengger Desert.</title>
        <authorList>
            <person name="Zhang G."/>
        </authorList>
    </citation>
    <scope>NUCLEOTIDE SEQUENCE [LARGE SCALE GENOMIC DNA]</scope>
    <source>
        <strain evidence="1 2">CCM 7311</strain>
    </source>
</reference>
<sequence>LLPKGVMDAYRAMGWKTSKDWWFENGKEVKIGLAPSIVIDPTTPLGATEQKMIDQRVKNTAQLIMTESDAEFDKMLENIKTAYEKLNPKEVIDSYNQMYTDGMKELEKYKQ</sequence>
<accession>A0ABS7CBL5</accession>
<proteinExistence type="predicted"/>
<dbReference type="EMBL" id="JAHZIK010001153">
    <property type="protein sequence ID" value="MBW7458325.1"/>
    <property type="molecule type" value="Genomic_DNA"/>
</dbReference>
<dbReference type="Proteomes" id="UP001519887">
    <property type="component" value="Unassembled WGS sequence"/>
</dbReference>
<gene>
    <name evidence="1" type="ORF">K0U00_30225</name>
</gene>
<protein>
    <recommendedName>
        <fullName evidence="3">ABC transporter substrate-binding protein</fullName>
    </recommendedName>
</protein>
<organism evidence="1 2">
    <name type="scientific">Paenibacillus sepulcri</name>
    <dbReference type="NCBI Taxonomy" id="359917"/>
    <lineage>
        <taxon>Bacteria</taxon>
        <taxon>Bacillati</taxon>
        <taxon>Bacillota</taxon>
        <taxon>Bacilli</taxon>
        <taxon>Bacillales</taxon>
        <taxon>Paenibacillaceae</taxon>
        <taxon>Paenibacillus</taxon>
    </lineage>
</organism>
<evidence type="ECO:0000313" key="1">
    <source>
        <dbReference type="EMBL" id="MBW7458325.1"/>
    </source>
</evidence>
<keyword evidence="2" id="KW-1185">Reference proteome</keyword>
<name>A0ABS7CBL5_9BACL</name>
<comment type="caution">
    <text evidence="1">The sequence shown here is derived from an EMBL/GenBank/DDBJ whole genome shotgun (WGS) entry which is preliminary data.</text>
</comment>
<evidence type="ECO:0008006" key="3">
    <source>
        <dbReference type="Google" id="ProtNLM"/>
    </source>
</evidence>
<feature type="non-terminal residue" evidence="1">
    <location>
        <position position="1"/>
    </location>
</feature>
<evidence type="ECO:0000313" key="2">
    <source>
        <dbReference type="Proteomes" id="UP001519887"/>
    </source>
</evidence>